<protein>
    <recommendedName>
        <fullName evidence="3">DUF3394 domain-containing protein</fullName>
    </recommendedName>
</protein>
<reference evidence="2" key="1">
    <citation type="submission" date="2023-07" db="EMBL/GenBank/DDBJ databases">
        <title>Characterization of two Paracoccaceae strains isolated from Phycosphere and proposal of Xinfangfangia lacusdiani sp. nov.</title>
        <authorList>
            <person name="Deng Y."/>
            <person name="Zhang Y.Q."/>
        </authorList>
    </citation>
    <scope>NUCLEOTIDE SEQUENCE [LARGE SCALE GENOMIC DNA]</scope>
    <source>
        <strain evidence="2">CPCC 101403</strain>
    </source>
</reference>
<dbReference type="Proteomes" id="UP001251085">
    <property type="component" value="Unassembled WGS sequence"/>
</dbReference>
<sequence length="232" mass="25324">MDPLTEFGPMVRNDVGQEVAFQQDRLTRAAIARGDLTEGSISRAIQVGNTRRSVPSYDNIRLWPWPPYATVTTSQASTVDLRAAAEEGIRIFQRTAPRSGNKPKPNNRYRYGDSLRVVIDGRLFQSLPPATVMTTATTIALVDIAAHASPVEIRKPVMEGIARALTAEFPQLSISFGWTNSDTFGLTYGKGTGGPVGKQVVYALPLITIAATGFARIARRRDGPRVRGKGRR</sequence>
<evidence type="ECO:0000313" key="1">
    <source>
        <dbReference type="EMBL" id="MDT1060325.1"/>
    </source>
</evidence>
<name>A0ABU3E839_9RHOB</name>
<comment type="caution">
    <text evidence="1">The sequence shown here is derived from an EMBL/GenBank/DDBJ whole genome shotgun (WGS) entry which is preliminary data.</text>
</comment>
<accession>A0ABU3E839</accession>
<evidence type="ECO:0000313" key="2">
    <source>
        <dbReference type="Proteomes" id="UP001251085"/>
    </source>
</evidence>
<evidence type="ECO:0008006" key="3">
    <source>
        <dbReference type="Google" id="ProtNLM"/>
    </source>
</evidence>
<dbReference type="RefSeq" id="WP_311757438.1">
    <property type="nucleotide sequence ID" value="NZ_JAVRQI010000001.1"/>
</dbReference>
<dbReference type="EMBL" id="JAVRQI010000001">
    <property type="protein sequence ID" value="MDT1060325.1"/>
    <property type="molecule type" value="Genomic_DNA"/>
</dbReference>
<organism evidence="1 2">
    <name type="scientific">Paracoccus broussonetiae</name>
    <dbReference type="NCBI Taxonomy" id="3075834"/>
    <lineage>
        <taxon>Bacteria</taxon>
        <taxon>Pseudomonadati</taxon>
        <taxon>Pseudomonadota</taxon>
        <taxon>Alphaproteobacteria</taxon>
        <taxon>Rhodobacterales</taxon>
        <taxon>Paracoccaceae</taxon>
        <taxon>Paracoccus</taxon>
    </lineage>
</organism>
<proteinExistence type="predicted"/>
<gene>
    <name evidence="1" type="ORF">RM190_00565</name>
</gene>
<keyword evidence="2" id="KW-1185">Reference proteome</keyword>